<dbReference type="AlphaFoldDB" id="A0A939DN13"/>
<protein>
    <submittedName>
        <fullName evidence="2">Uncharacterized protein</fullName>
    </submittedName>
</protein>
<dbReference type="Proteomes" id="UP000664654">
    <property type="component" value="Unassembled WGS sequence"/>
</dbReference>
<sequence length="402" mass="46776">MRPCLPWLLGCLLSINSLAAEVSGLMQASLAVTDNQPGWQEQGSGILRYEEDGLHLQQALVKIDHHLASGWQMELVANLHEDGEQQLGLTQAQLLYKPLSADKVKFRARAGFFYPQMSLENPDTGWLSPYNYTQSAINSWIGEELRIAGLELGLYSPGRQRRSPWSWELYGGVFRGNDTLGTLLSWRGWAMHDRQSLHNDRINFAHYGQPFDTYRNALPAWTEPFKELDGRNGYYAGLHLDYYQTVSVRYYFYDNNADPLAVNEQRLYGWDTRFHSLAASWQLNERNRLISQWVTGDTLMGDNKVYVEFDAWFVLLSHAVEKHRFSARFDRFRTRGDDVWPWDQNHQDGDAITLTWRYQWDESWQFGLEQHINSNRALNRATLGEAPDRDRQQTLALAQYRW</sequence>
<feature type="chain" id="PRO_5038015561" evidence="1">
    <location>
        <begin position="20"/>
        <end position="402"/>
    </location>
</feature>
<dbReference type="RefSeq" id="WP_206573682.1">
    <property type="nucleotide sequence ID" value="NZ_JAFKCV010000004.1"/>
</dbReference>
<proteinExistence type="predicted"/>
<accession>A0A939DN13</accession>
<name>A0A939DN13_9ALTE</name>
<evidence type="ECO:0000313" key="2">
    <source>
        <dbReference type="EMBL" id="MBN7825579.1"/>
    </source>
</evidence>
<keyword evidence="1" id="KW-0732">Signal</keyword>
<dbReference type="EMBL" id="JAFKCV010000004">
    <property type="protein sequence ID" value="MBN7825579.1"/>
    <property type="molecule type" value="Genomic_DNA"/>
</dbReference>
<comment type="caution">
    <text evidence="2">The sequence shown here is derived from an EMBL/GenBank/DDBJ whole genome shotgun (WGS) entry which is preliminary data.</text>
</comment>
<organism evidence="2 3">
    <name type="scientific">Bowmanella dokdonensis</name>
    <dbReference type="NCBI Taxonomy" id="751969"/>
    <lineage>
        <taxon>Bacteria</taxon>
        <taxon>Pseudomonadati</taxon>
        <taxon>Pseudomonadota</taxon>
        <taxon>Gammaproteobacteria</taxon>
        <taxon>Alteromonadales</taxon>
        <taxon>Alteromonadaceae</taxon>
        <taxon>Bowmanella</taxon>
    </lineage>
</organism>
<reference evidence="2" key="1">
    <citation type="submission" date="2021-03" db="EMBL/GenBank/DDBJ databases">
        <title>novel species isolated from a fishpond in China.</title>
        <authorList>
            <person name="Lu H."/>
            <person name="Cai Z."/>
        </authorList>
    </citation>
    <scope>NUCLEOTIDE SEQUENCE</scope>
    <source>
        <strain evidence="2">JCM 30855</strain>
    </source>
</reference>
<evidence type="ECO:0000256" key="1">
    <source>
        <dbReference type="SAM" id="SignalP"/>
    </source>
</evidence>
<feature type="signal peptide" evidence="1">
    <location>
        <begin position="1"/>
        <end position="19"/>
    </location>
</feature>
<keyword evidence="3" id="KW-1185">Reference proteome</keyword>
<gene>
    <name evidence="2" type="ORF">J0A66_10125</name>
</gene>
<evidence type="ECO:0000313" key="3">
    <source>
        <dbReference type="Proteomes" id="UP000664654"/>
    </source>
</evidence>